<dbReference type="InterPro" id="IPR000086">
    <property type="entry name" value="NUDIX_hydrolase_dom"/>
</dbReference>
<dbReference type="GeneID" id="56085994"/>
<dbReference type="InterPro" id="IPR015797">
    <property type="entry name" value="NUDIX_hydrolase-like_dom_sf"/>
</dbReference>
<dbReference type="RefSeq" id="WP_179919847.1">
    <property type="nucleotide sequence ID" value="NZ_CP058909.1"/>
</dbReference>
<dbReference type="PANTHER" id="PTHR43046">
    <property type="entry name" value="GDP-MANNOSE MANNOSYL HYDROLASE"/>
    <property type="match status" value="1"/>
</dbReference>
<keyword evidence="5" id="KW-1185">Reference proteome</keyword>
<evidence type="ECO:0000256" key="1">
    <source>
        <dbReference type="ARBA" id="ARBA00001946"/>
    </source>
</evidence>
<gene>
    <name evidence="4" type="ORF">HZS54_25355</name>
</gene>
<comment type="cofactor">
    <cofactor evidence="1">
        <name>Mg(2+)</name>
        <dbReference type="ChEBI" id="CHEBI:18420"/>
    </cofactor>
</comment>
<dbReference type="Proteomes" id="UP000509346">
    <property type="component" value="Chromosome"/>
</dbReference>
<dbReference type="PROSITE" id="PS51462">
    <property type="entry name" value="NUDIX"/>
    <property type="match status" value="1"/>
</dbReference>
<dbReference type="AlphaFoldDB" id="A0A7D5TEK9"/>
<dbReference type="EMBL" id="CP058909">
    <property type="protein sequence ID" value="QLH84769.1"/>
    <property type="molecule type" value="Genomic_DNA"/>
</dbReference>
<feature type="domain" description="Nudix hydrolase" evidence="3">
    <location>
        <begin position="7"/>
        <end position="130"/>
    </location>
</feature>
<dbReference type="Gene3D" id="3.90.79.10">
    <property type="entry name" value="Nucleoside Triphosphate Pyrophosphohydrolase"/>
    <property type="match status" value="1"/>
</dbReference>
<proteinExistence type="predicted"/>
<dbReference type="KEGG" id="hpel:HZS54_25355"/>
<dbReference type="OrthoDB" id="25155at2157"/>
<evidence type="ECO:0000256" key="2">
    <source>
        <dbReference type="ARBA" id="ARBA00022801"/>
    </source>
</evidence>
<keyword evidence="2 4" id="KW-0378">Hydrolase</keyword>
<accession>A0A7D5TEK9</accession>
<protein>
    <submittedName>
        <fullName evidence="4">NUDIX hydrolase</fullName>
    </submittedName>
</protein>
<evidence type="ECO:0000259" key="3">
    <source>
        <dbReference type="PROSITE" id="PS51462"/>
    </source>
</evidence>
<sequence>MGESYFRGHVTQRGIVFGPRGDVLLVTSGLRPWTFPGGRIEAEADPEAALRRTLYERVGLHTTVEEPVKTVTDIWGSGDEPVYAVLYRVQARSRDVDLGEEHDDFCWYTPDGAVEEMHFKSLEAAVERAVTNHEAAEWTAETEGPDGE</sequence>
<dbReference type="GO" id="GO:0016787">
    <property type="term" value="F:hydrolase activity"/>
    <property type="evidence" value="ECO:0007669"/>
    <property type="project" value="UniProtKB-KW"/>
</dbReference>
<dbReference type="SUPFAM" id="SSF55811">
    <property type="entry name" value="Nudix"/>
    <property type="match status" value="1"/>
</dbReference>
<organism evidence="4 5">
    <name type="scientific">Halosimplex pelagicum</name>
    <dbReference type="NCBI Taxonomy" id="869886"/>
    <lineage>
        <taxon>Archaea</taxon>
        <taxon>Methanobacteriati</taxon>
        <taxon>Methanobacteriota</taxon>
        <taxon>Stenosarchaea group</taxon>
        <taxon>Halobacteria</taxon>
        <taxon>Halobacteriales</taxon>
        <taxon>Haloarculaceae</taxon>
        <taxon>Halosimplex</taxon>
    </lineage>
</organism>
<name>A0A7D5TEK9_9EURY</name>
<dbReference type="Pfam" id="PF00293">
    <property type="entry name" value="NUDIX"/>
    <property type="match status" value="1"/>
</dbReference>
<evidence type="ECO:0000313" key="5">
    <source>
        <dbReference type="Proteomes" id="UP000509346"/>
    </source>
</evidence>
<reference evidence="4 5" key="1">
    <citation type="submission" date="2020-07" db="EMBL/GenBank/DDBJ databases">
        <title>Halosimplex litoreum sp. nov. and Halosimplex rubrum sp. nov., isolated from different salt environments.</title>
        <authorList>
            <person name="Cui H."/>
        </authorList>
    </citation>
    <scope>NUCLEOTIDE SEQUENCE [LARGE SCALE GENOMIC DNA]</scope>
    <source>
        <strain evidence="4 5">R2</strain>
    </source>
</reference>
<evidence type="ECO:0000313" key="4">
    <source>
        <dbReference type="EMBL" id="QLH84769.1"/>
    </source>
</evidence>
<dbReference type="PANTHER" id="PTHR43046:SF14">
    <property type="entry name" value="MUTT_NUDIX FAMILY PROTEIN"/>
    <property type="match status" value="1"/>
</dbReference>